<dbReference type="EC" id="3.5.2.3" evidence="6"/>
<feature type="domain" description="Dihydroorotase catalytic" evidence="8">
    <location>
        <begin position="54"/>
        <end position="235"/>
    </location>
</feature>
<evidence type="ECO:0000259" key="8">
    <source>
        <dbReference type="Pfam" id="PF12890"/>
    </source>
</evidence>
<name>A0A7I8D1W5_9FIRM</name>
<comment type="catalytic activity">
    <reaction evidence="6">
        <text>(S)-dihydroorotate + H2O = N-carbamoyl-L-aspartate + H(+)</text>
        <dbReference type="Rhea" id="RHEA:24296"/>
        <dbReference type="ChEBI" id="CHEBI:15377"/>
        <dbReference type="ChEBI" id="CHEBI:15378"/>
        <dbReference type="ChEBI" id="CHEBI:30864"/>
        <dbReference type="ChEBI" id="CHEBI:32814"/>
        <dbReference type="EC" id="3.5.2.3"/>
    </reaction>
</comment>
<comment type="function">
    <text evidence="1 6">Catalyzes the reversible cyclization of carbamoyl aspartate to dihydroorotate.</text>
</comment>
<dbReference type="UniPathway" id="UPA00070">
    <property type="reaction ID" value="UER00117"/>
</dbReference>
<evidence type="ECO:0000256" key="6">
    <source>
        <dbReference type="HAMAP-Rule" id="MF_00220"/>
    </source>
</evidence>
<dbReference type="AlphaFoldDB" id="A0A7I8D1W5"/>
<dbReference type="Gene3D" id="2.30.40.10">
    <property type="entry name" value="Urease, subunit C, domain 1"/>
    <property type="match status" value="1"/>
</dbReference>
<dbReference type="SUPFAM" id="SSF51338">
    <property type="entry name" value="Composite domain of metallo-dependent hydrolases"/>
    <property type="match status" value="1"/>
</dbReference>
<feature type="binding site" evidence="6">
    <location>
        <position position="308"/>
    </location>
    <ligand>
        <name>substrate</name>
    </ligand>
</feature>
<dbReference type="GO" id="GO:0004151">
    <property type="term" value="F:dihydroorotase activity"/>
    <property type="evidence" value="ECO:0007669"/>
    <property type="project" value="UniProtKB-UniRule"/>
</dbReference>
<dbReference type="InterPro" id="IPR002195">
    <property type="entry name" value="Dihydroorotase_CS"/>
</dbReference>
<evidence type="ECO:0000313" key="10">
    <source>
        <dbReference type="Proteomes" id="UP000593890"/>
    </source>
</evidence>
<dbReference type="GO" id="GO:0005737">
    <property type="term" value="C:cytoplasm"/>
    <property type="evidence" value="ECO:0007669"/>
    <property type="project" value="TreeGrafter"/>
</dbReference>
<feature type="binding site" evidence="6">
    <location>
        <begin position="62"/>
        <end position="64"/>
    </location>
    <ligand>
        <name>substrate</name>
    </ligand>
</feature>
<dbReference type="InterPro" id="IPR011059">
    <property type="entry name" value="Metal-dep_hydrolase_composite"/>
</dbReference>
<keyword evidence="10" id="KW-1185">Reference proteome</keyword>
<dbReference type="NCBIfam" id="TIGR00857">
    <property type="entry name" value="pyrC_multi"/>
    <property type="match status" value="1"/>
</dbReference>
<evidence type="ECO:0000256" key="4">
    <source>
        <dbReference type="ARBA" id="ARBA00022801"/>
    </source>
</evidence>
<dbReference type="GO" id="GO:0008270">
    <property type="term" value="F:zinc ion binding"/>
    <property type="evidence" value="ECO:0007669"/>
    <property type="project" value="UniProtKB-UniRule"/>
</dbReference>
<keyword evidence="7" id="KW-1133">Transmembrane helix</keyword>
<dbReference type="HAMAP" id="MF_00220_B">
    <property type="entry name" value="PyrC_classI_B"/>
    <property type="match status" value="1"/>
</dbReference>
<comment type="cofactor">
    <cofactor evidence="6">
        <name>Zn(2+)</name>
        <dbReference type="ChEBI" id="CHEBI:29105"/>
    </cofactor>
    <text evidence="6">Binds 2 Zn(2+) ions per subunit.</text>
</comment>
<feature type="binding site" evidence="6">
    <location>
        <position position="60"/>
    </location>
    <ligand>
        <name>Zn(2+)</name>
        <dbReference type="ChEBI" id="CHEBI:29105"/>
        <label>1</label>
    </ligand>
</feature>
<organism evidence="9 10">
    <name type="scientific">Solibaculum mannosilyticum</name>
    <dbReference type="NCBI Taxonomy" id="2780922"/>
    <lineage>
        <taxon>Bacteria</taxon>
        <taxon>Bacillati</taxon>
        <taxon>Bacillota</taxon>
        <taxon>Clostridia</taxon>
        <taxon>Eubacteriales</taxon>
        <taxon>Oscillospiraceae</taxon>
        <taxon>Solibaculum</taxon>
    </lineage>
</organism>
<dbReference type="GO" id="GO:0006145">
    <property type="term" value="P:purine nucleobase catabolic process"/>
    <property type="evidence" value="ECO:0007669"/>
    <property type="project" value="TreeGrafter"/>
</dbReference>
<dbReference type="InterPro" id="IPR050138">
    <property type="entry name" value="DHOase/Allantoinase_Hydrolase"/>
</dbReference>
<keyword evidence="7" id="KW-0472">Membrane</keyword>
<dbReference type="InterPro" id="IPR024403">
    <property type="entry name" value="DHOase_cat"/>
</dbReference>
<comment type="similarity">
    <text evidence="2 6">Belongs to the metallo-dependent hydrolases superfamily. DHOase family. Class I DHOase subfamily.</text>
</comment>
<evidence type="ECO:0000256" key="7">
    <source>
        <dbReference type="SAM" id="Phobius"/>
    </source>
</evidence>
<feature type="binding site" evidence="6">
    <location>
        <position position="304"/>
    </location>
    <ligand>
        <name>Zn(2+)</name>
        <dbReference type="ChEBI" id="CHEBI:29105"/>
        <label>1</label>
    </ligand>
</feature>
<feature type="transmembrane region" description="Helical" evidence="7">
    <location>
        <begin position="323"/>
        <end position="345"/>
    </location>
</feature>
<dbReference type="InterPro" id="IPR032466">
    <property type="entry name" value="Metal_Hydrolase"/>
</dbReference>
<keyword evidence="5 6" id="KW-0665">Pyrimidine biosynthesis</keyword>
<feature type="binding site" evidence="6">
    <location>
        <position position="94"/>
    </location>
    <ligand>
        <name>substrate</name>
    </ligand>
</feature>
<feature type="binding site" evidence="6">
    <location>
        <position position="151"/>
    </location>
    <ligand>
        <name>Zn(2+)</name>
        <dbReference type="ChEBI" id="CHEBI:29105"/>
        <label>2</label>
    </ligand>
</feature>
<dbReference type="InterPro" id="IPR004722">
    <property type="entry name" value="DHOase"/>
</dbReference>
<feature type="binding site" evidence="6">
    <location>
        <position position="178"/>
    </location>
    <ligand>
        <name>Zn(2+)</name>
        <dbReference type="ChEBI" id="CHEBI:29105"/>
        <label>2</label>
    </ligand>
</feature>
<dbReference type="GO" id="GO:0004038">
    <property type="term" value="F:allantoinase activity"/>
    <property type="evidence" value="ECO:0007669"/>
    <property type="project" value="TreeGrafter"/>
</dbReference>
<dbReference type="Gene3D" id="3.20.20.140">
    <property type="entry name" value="Metal-dependent hydrolases"/>
    <property type="match status" value="1"/>
</dbReference>
<accession>A0A7I8D1W5</accession>
<reference evidence="10" key="1">
    <citation type="submission" date="2020-07" db="EMBL/GenBank/DDBJ databases">
        <title>Complete genome sequencing of Clostridia bacterium strain 12CBH8.</title>
        <authorList>
            <person name="Sakamoto M."/>
            <person name="Murakami T."/>
            <person name="Mori H."/>
        </authorList>
    </citation>
    <scope>NUCLEOTIDE SEQUENCE [LARGE SCALE GENOMIC DNA]</scope>
    <source>
        <strain evidence="10">12CBH8</strain>
    </source>
</reference>
<keyword evidence="3 6" id="KW-0479">Metal-binding</keyword>
<protein>
    <recommendedName>
        <fullName evidence="6">Dihydroorotase</fullName>
        <shortName evidence="6">DHOase</shortName>
        <ecNumber evidence="6">3.5.2.3</ecNumber>
    </recommendedName>
</protein>
<evidence type="ECO:0000256" key="2">
    <source>
        <dbReference type="ARBA" id="ARBA00010286"/>
    </source>
</evidence>
<feature type="binding site" evidence="6">
    <location>
        <position position="231"/>
    </location>
    <ligand>
        <name>Zn(2+)</name>
        <dbReference type="ChEBI" id="CHEBI:29105"/>
        <label>2</label>
    </ligand>
</feature>
<dbReference type="PANTHER" id="PTHR43668">
    <property type="entry name" value="ALLANTOINASE"/>
    <property type="match status" value="1"/>
</dbReference>
<dbReference type="PROSITE" id="PS00482">
    <property type="entry name" value="DIHYDROOROTASE_1"/>
    <property type="match status" value="1"/>
</dbReference>
<sequence>MKPLLIRNACLSLIDGMPERGDILIEGDRITAMGDAIVCEEAQVLDASGLWAAPGLVDMHVHLRDPGQTHKEDIFTGCRAAAMGGVTSVLAMPNTNPTVDSPHVVHSILKKAEGADARVYVAASITKGLQGETLNDLEELKKAGAIAVTDDGRPVQNARMQMMAMEEAKRLGMRAISHAEDLPLVAGGIMHEGEVSRELGVKGMPRASEDLSTAREIILAESYGLPIHIAHVSTEGSVSLIRYFKSRGVEVTCETGPHYFTFTHEALRNRDANFRMNPPLREEKDRKAIIEALRDGTIDAIATDHAPHAPEEKADFEKAPNGIIGLSTSLAAAITGLVVPGYLTLKQAIQKMSIIPAKILDIDAGELRINGPADICLFDPEEQWTVDATKLGSKSRNSPFDGMTLTGRVHTTICRGRLVYQCDETK</sequence>
<gene>
    <name evidence="6 9" type="primary">pyrC</name>
    <name evidence="9" type="ORF">C12CBH8_13850</name>
</gene>
<feature type="binding site" evidence="6">
    <location>
        <position position="151"/>
    </location>
    <ligand>
        <name>Zn(2+)</name>
        <dbReference type="ChEBI" id="CHEBI:29105"/>
        <label>1</label>
    </ligand>
</feature>
<dbReference type="SUPFAM" id="SSF51556">
    <property type="entry name" value="Metallo-dependent hydrolases"/>
    <property type="match status" value="1"/>
</dbReference>
<keyword evidence="4 6" id="KW-0378">Hydrolase</keyword>
<dbReference type="PROSITE" id="PS00483">
    <property type="entry name" value="DIHYDROOROTASE_2"/>
    <property type="match status" value="1"/>
</dbReference>
<dbReference type="Proteomes" id="UP000593890">
    <property type="component" value="Chromosome"/>
</dbReference>
<dbReference type="PANTHER" id="PTHR43668:SF2">
    <property type="entry name" value="ALLANTOINASE"/>
    <property type="match status" value="1"/>
</dbReference>
<evidence type="ECO:0000256" key="5">
    <source>
        <dbReference type="ARBA" id="ARBA00022975"/>
    </source>
</evidence>
<dbReference type="RefSeq" id="WP_246441343.1">
    <property type="nucleotide sequence ID" value="NZ_AP023321.1"/>
</dbReference>
<comment type="caution">
    <text evidence="6">Lacks conserved residue(s) required for the propagation of feature annotation.</text>
</comment>
<keyword evidence="7" id="KW-0812">Transmembrane</keyword>
<dbReference type="Pfam" id="PF12890">
    <property type="entry name" value="DHOase"/>
    <property type="match status" value="1"/>
</dbReference>
<dbReference type="EMBL" id="AP023321">
    <property type="protein sequence ID" value="BCI60746.1"/>
    <property type="molecule type" value="Genomic_DNA"/>
</dbReference>
<evidence type="ECO:0000256" key="1">
    <source>
        <dbReference type="ARBA" id="ARBA00002368"/>
    </source>
</evidence>
<evidence type="ECO:0000313" key="9">
    <source>
        <dbReference type="EMBL" id="BCI60746.1"/>
    </source>
</evidence>
<dbReference type="KEGG" id="sman:C12CBH8_13850"/>
<comment type="pathway">
    <text evidence="6">Pyrimidine metabolism; UMP biosynthesis via de novo pathway; (S)-dihydroorotate from bicarbonate: step 3/3.</text>
</comment>
<feature type="binding site" evidence="6">
    <location>
        <position position="62"/>
    </location>
    <ligand>
        <name>Zn(2+)</name>
        <dbReference type="ChEBI" id="CHEBI:29105"/>
        <label>1</label>
    </ligand>
</feature>
<feature type="active site" evidence="6">
    <location>
        <position position="304"/>
    </location>
</feature>
<keyword evidence="6" id="KW-0862">Zinc</keyword>
<feature type="binding site" evidence="6">
    <location>
        <position position="277"/>
    </location>
    <ligand>
        <name>substrate</name>
    </ligand>
</feature>
<dbReference type="GO" id="GO:0044205">
    <property type="term" value="P:'de novo' UMP biosynthetic process"/>
    <property type="evidence" value="ECO:0007669"/>
    <property type="project" value="UniProtKB-UniRule"/>
</dbReference>
<proteinExistence type="inferred from homology"/>
<dbReference type="CDD" id="cd01317">
    <property type="entry name" value="DHOase_IIa"/>
    <property type="match status" value="1"/>
</dbReference>
<evidence type="ECO:0000256" key="3">
    <source>
        <dbReference type="ARBA" id="ARBA00022723"/>
    </source>
</evidence>